<comment type="cofactor">
    <cofactor evidence="1 16">
        <name>FAD</name>
        <dbReference type="ChEBI" id="CHEBI:57692"/>
    </cofactor>
</comment>
<evidence type="ECO:0000256" key="13">
    <source>
        <dbReference type="ARBA" id="ARBA00023306"/>
    </source>
</evidence>
<keyword evidence="6 16" id="KW-0132">Cell division</keyword>
<dbReference type="InterPro" id="IPR016166">
    <property type="entry name" value="FAD-bd_PCMH"/>
</dbReference>
<evidence type="ECO:0000313" key="18">
    <source>
        <dbReference type="EMBL" id="MCQ4637246.1"/>
    </source>
</evidence>
<dbReference type="Gene3D" id="3.30.43.10">
    <property type="entry name" value="Uridine Diphospho-n-acetylenolpyruvylglucosamine Reductase, domain 2"/>
    <property type="match status" value="1"/>
</dbReference>
<comment type="caution">
    <text evidence="18">The sequence shown here is derived from an EMBL/GenBank/DDBJ whole genome shotgun (WGS) entry which is preliminary data.</text>
</comment>
<dbReference type="Pfam" id="PF01565">
    <property type="entry name" value="FAD_binding_4"/>
    <property type="match status" value="1"/>
</dbReference>
<dbReference type="InterPro" id="IPR016167">
    <property type="entry name" value="FAD-bd_PCMH_sub1"/>
</dbReference>
<dbReference type="Pfam" id="PF02873">
    <property type="entry name" value="MurB_C"/>
    <property type="match status" value="1"/>
</dbReference>
<keyword evidence="10 16" id="KW-0133">Cell shape</keyword>
<evidence type="ECO:0000256" key="12">
    <source>
        <dbReference type="ARBA" id="ARBA00023002"/>
    </source>
</evidence>
<dbReference type="InterPro" id="IPR006094">
    <property type="entry name" value="Oxid_FAD_bind_N"/>
</dbReference>
<feature type="active site" description="Proton donor" evidence="16">
    <location>
        <position position="226"/>
    </location>
</feature>
<evidence type="ECO:0000256" key="6">
    <source>
        <dbReference type="ARBA" id="ARBA00022618"/>
    </source>
</evidence>
<proteinExistence type="inferred from homology"/>
<dbReference type="PANTHER" id="PTHR21071">
    <property type="entry name" value="UDP-N-ACETYLENOLPYRUVOYLGLUCOSAMINE REDUCTASE"/>
    <property type="match status" value="1"/>
</dbReference>
<gene>
    <name evidence="16 18" type="primary">murB</name>
    <name evidence="18" type="ORF">NE619_10980</name>
</gene>
<keyword evidence="8 16" id="KW-0274">FAD</keyword>
<comment type="catalytic activity">
    <reaction evidence="15 16">
        <text>UDP-N-acetyl-alpha-D-muramate + NADP(+) = UDP-N-acetyl-3-O-(1-carboxyvinyl)-alpha-D-glucosamine + NADPH + H(+)</text>
        <dbReference type="Rhea" id="RHEA:12248"/>
        <dbReference type="ChEBI" id="CHEBI:15378"/>
        <dbReference type="ChEBI" id="CHEBI:57783"/>
        <dbReference type="ChEBI" id="CHEBI:58349"/>
        <dbReference type="ChEBI" id="CHEBI:68483"/>
        <dbReference type="ChEBI" id="CHEBI:70757"/>
        <dbReference type="EC" id="1.3.1.98"/>
    </reaction>
</comment>
<dbReference type="SUPFAM" id="SSF56176">
    <property type="entry name" value="FAD-binding/transporter-associated domain-like"/>
    <property type="match status" value="1"/>
</dbReference>
<evidence type="ECO:0000313" key="19">
    <source>
        <dbReference type="Proteomes" id="UP001524502"/>
    </source>
</evidence>
<dbReference type="NCBIfam" id="NF010480">
    <property type="entry name" value="PRK13905.1"/>
    <property type="match status" value="1"/>
</dbReference>
<comment type="pathway">
    <text evidence="4 16">Cell wall biogenesis; peptidoglycan biosynthesis.</text>
</comment>
<keyword evidence="11 16" id="KW-0573">Peptidoglycan synthesis</keyword>
<dbReference type="Proteomes" id="UP001524502">
    <property type="component" value="Unassembled WGS sequence"/>
</dbReference>
<dbReference type="InterPro" id="IPR003170">
    <property type="entry name" value="MurB"/>
</dbReference>
<reference evidence="18 19" key="1">
    <citation type="submission" date="2022-06" db="EMBL/GenBank/DDBJ databases">
        <title>Isolation of gut microbiota from human fecal samples.</title>
        <authorList>
            <person name="Pamer E.G."/>
            <person name="Barat B."/>
            <person name="Waligurski E."/>
            <person name="Medina S."/>
            <person name="Paddock L."/>
            <person name="Mostad J."/>
        </authorList>
    </citation>
    <scope>NUCLEOTIDE SEQUENCE [LARGE SCALE GENOMIC DNA]</scope>
    <source>
        <strain evidence="18 19">SL.3.17</strain>
    </source>
</reference>
<evidence type="ECO:0000256" key="5">
    <source>
        <dbReference type="ARBA" id="ARBA00022490"/>
    </source>
</evidence>
<evidence type="ECO:0000256" key="16">
    <source>
        <dbReference type="HAMAP-Rule" id="MF_00037"/>
    </source>
</evidence>
<dbReference type="EMBL" id="JANFXK010000011">
    <property type="protein sequence ID" value="MCQ4637246.1"/>
    <property type="molecule type" value="Genomic_DNA"/>
</dbReference>
<evidence type="ECO:0000256" key="2">
    <source>
        <dbReference type="ARBA" id="ARBA00003921"/>
    </source>
</evidence>
<dbReference type="Gene3D" id="3.30.465.10">
    <property type="match status" value="1"/>
</dbReference>
<keyword evidence="13 16" id="KW-0131">Cell cycle</keyword>
<evidence type="ECO:0000256" key="15">
    <source>
        <dbReference type="ARBA" id="ARBA00048914"/>
    </source>
</evidence>
<name>A0ABT1RQ05_9FIRM</name>
<dbReference type="PROSITE" id="PS51387">
    <property type="entry name" value="FAD_PCMH"/>
    <property type="match status" value="1"/>
</dbReference>
<feature type="active site" evidence="16">
    <location>
        <position position="176"/>
    </location>
</feature>
<dbReference type="GO" id="GO:0008762">
    <property type="term" value="F:UDP-N-acetylmuramate dehydrogenase activity"/>
    <property type="evidence" value="ECO:0007669"/>
    <property type="project" value="UniProtKB-EC"/>
</dbReference>
<keyword evidence="19" id="KW-1185">Reference proteome</keyword>
<keyword evidence="7 16" id="KW-0285">Flavoprotein</keyword>
<comment type="similarity">
    <text evidence="16">Belongs to the MurB family.</text>
</comment>
<keyword evidence="5 16" id="KW-0963">Cytoplasm</keyword>
<comment type="function">
    <text evidence="2 16">Cell wall formation.</text>
</comment>
<keyword evidence="14 16" id="KW-0961">Cell wall biogenesis/degradation</keyword>
<dbReference type="NCBIfam" id="TIGR00179">
    <property type="entry name" value="murB"/>
    <property type="match status" value="1"/>
</dbReference>
<evidence type="ECO:0000256" key="8">
    <source>
        <dbReference type="ARBA" id="ARBA00022827"/>
    </source>
</evidence>
<evidence type="ECO:0000256" key="3">
    <source>
        <dbReference type="ARBA" id="ARBA00004496"/>
    </source>
</evidence>
<accession>A0ABT1RQ05</accession>
<evidence type="ECO:0000256" key="10">
    <source>
        <dbReference type="ARBA" id="ARBA00022960"/>
    </source>
</evidence>
<comment type="subcellular location">
    <subcellularLocation>
        <location evidence="3 16">Cytoplasm</location>
    </subcellularLocation>
</comment>
<keyword evidence="12 16" id="KW-0560">Oxidoreductase</keyword>
<evidence type="ECO:0000256" key="14">
    <source>
        <dbReference type="ARBA" id="ARBA00023316"/>
    </source>
</evidence>
<evidence type="ECO:0000256" key="4">
    <source>
        <dbReference type="ARBA" id="ARBA00004752"/>
    </source>
</evidence>
<dbReference type="Gene3D" id="3.90.78.10">
    <property type="entry name" value="UDP-N-acetylenolpyruvoylglucosamine reductase, C-terminal domain"/>
    <property type="match status" value="1"/>
</dbReference>
<evidence type="ECO:0000256" key="9">
    <source>
        <dbReference type="ARBA" id="ARBA00022857"/>
    </source>
</evidence>
<protein>
    <recommendedName>
        <fullName evidence="16">UDP-N-acetylenolpyruvoylglucosamine reductase</fullName>
        <ecNumber evidence="16">1.3.1.98</ecNumber>
    </recommendedName>
    <alternativeName>
        <fullName evidence="16">UDP-N-acetylmuramate dehydrogenase</fullName>
    </alternativeName>
</protein>
<dbReference type="HAMAP" id="MF_00037">
    <property type="entry name" value="MurB"/>
    <property type="match status" value="1"/>
</dbReference>
<feature type="active site" evidence="16">
    <location>
        <position position="296"/>
    </location>
</feature>
<dbReference type="InterPro" id="IPR011601">
    <property type="entry name" value="MurB_C"/>
</dbReference>
<dbReference type="PANTHER" id="PTHR21071:SF4">
    <property type="entry name" value="UDP-N-ACETYLENOLPYRUVOYLGLUCOSAMINE REDUCTASE"/>
    <property type="match status" value="1"/>
</dbReference>
<feature type="domain" description="FAD-binding PCMH-type" evidence="17">
    <location>
        <begin position="31"/>
        <end position="197"/>
    </location>
</feature>
<dbReference type="SUPFAM" id="SSF56194">
    <property type="entry name" value="Uridine diphospho-N-Acetylenolpyruvylglucosamine reductase, MurB, C-terminal domain"/>
    <property type="match status" value="1"/>
</dbReference>
<dbReference type="RefSeq" id="WP_256132437.1">
    <property type="nucleotide sequence ID" value="NZ_JANFXK010000011.1"/>
</dbReference>
<dbReference type="InterPro" id="IPR036635">
    <property type="entry name" value="MurB_C_sf"/>
</dbReference>
<sequence length="302" mass="32028">MAFLKGRLTERLGEKAVLENCDMSRFTSFRTGGKADFLILPENEEELKFTLSLLAETDMPYMVMGNGSNILVKDGGFRGAIIKLGDAFGQIEIHGEILTAGCGALMSSVARAALDAELTGFEFASGIPGSLGGAVFMNAGAYGGEMAGIIREARIIKKDGSGEYTLSCEELELGYRHSILHNTGDVAVNVTLELAKGDKETIGAEMKELAARRNEKQPVSLPSAGSFFKRPTGYFAGKLIQDAGLKGLSVGGAQVSPLHSGFIVNTGGATATDIIRLMEIVQASVLDKFGVKLEPEVRIIGE</sequence>
<organism evidence="18 19">
    <name type="scientific">Anaerovorax odorimutans</name>
    <dbReference type="NCBI Taxonomy" id="109327"/>
    <lineage>
        <taxon>Bacteria</taxon>
        <taxon>Bacillati</taxon>
        <taxon>Bacillota</taxon>
        <taxon>Clostridia</taxon>
        <taxon>Peptostreptococcales</taxon>
        <taxon>Anaerovoracaceae</taxon>
        <taxon>Anaerovorax</taxon>
    </lineage>
</organism>
<keyword evidence="9 16" id="KW-0521">NADP</keyword>
<evidence type="ECO:0000259" key="17">
    <source>
        <dbReference type="PROSITE" id="PS51387"/>
    </source>
</evidence>
<evidence type="ECO:0000256" key="1">
    <source>
        <dbReference type="ARBA" id="ARBA00001974"/>
    </source>
</evidence>
<evidence type="ECO:0000256" key="7">
    <source>
        <dbReference type="ARBA" id="ARBA00022630"/>
    </source>
</evidence>
<evidence type="ECO:0000256" key="11">
    <source>
        <dbReference type="ARBA" id="ARBA00022984"/>
    </source>
</evidence>
<dbReference type="InterPro" id="IPR016169">
    <property type="entry name" value="FAD-bd_PCMH_sub2"/>
</dbReference>
<dbReference type="EC" id="1.3.1.98" evidence="16"/>
<dbReference type="InterPro" id="IPR036318">
    <property type="entry name" value="FAD-bd_PCMH-like_sf"/>
</dbReference>